<dbReference type="GO" id="GO:0046872">
    <property type="term" value="F:metal ion binding"/>
    <property type="evidence" value="ECO:0007669"/>
    <property type="project" value="UniProtKB-UniRule"/>
</dbReference>
<evidence type="ECO:0000313" key="12">
    <source>
        <dbReference type="EMBL" id="TCO70172.1"/>
    </source>
</evidence>
<keyword evidence="12" id="KW-0670">Pyruvate</keyword>
<dbReference type="InterPro" id="IPR034457">
    <property type="entry name" value="Organic_radical-activating"/>
</dbReference>
<comment type="function">
    <text evidence="1 10">Activation of pyruvate formate-lyase under anaerobic conditions by generation of an organic free radical, using S-adenosylmethionine and reduced flavodoxin as cosubstrates to produce 5'-deoxy-adenosine.</text>
</comment>
<keyword evidence="12" id="KW-0456">Lyase</keyword>
<sequence>MIGKIHSCESMGLTDGPGIRFVTFFQGCKLRCAYCHNPDTWDFYKGETFTSKELLKKVLRFKPYFEKSGGGVTCSGGEPLMQAEFLIEFLKLCKENGIHTAIDTAGFGKGSYEEILKYTDLVILDIKHINGVGYRKLTGGNISSFEIFKKAIIDANMKLWIRHVMVPGITDSKEHLASLKKIIKGFKNVEKIELLPYHNLGENKYKAMGIPYKLEGIKPMSREKTVELEAYLNNI</sequence>
<comment type="cofactor">
    <cofactor evidence="10">
        <name>[4Fe-4S] cluster</name>
        <dbReference type="ChEBI" id="CHEBI:49883"/>
    </cofactor>
    <text evidence="10">Binds 1 [4Fe-4S] cluster. The cluster is coordinated with 3 cysteines and an exchangeable S-adenosyl-L-methionine.</text>
</comment>
<dbReference type="GO" id="GO:0005737">
    <property type="term" value="C:cytoplasm"/>
    <property type="evidence" value="ECO:0007669"/>
    <property type="project" value="UniProtKB-SubCell"/>
</dbReference>
<dbReference type="EC" id="1.97.1.4" evidence="10"/>
<keyword evidence="7 10" id="KW-0560">Oxidoreductase</keyword>
<feature type="domain" description="Radical SAM core" evidence="11">
    <location>
        <begin position="14"/>
        <end position="235"/>
    </location>
</feature>
<organism evidence="12 13">
    <name type="scientific">Marinisporobacter balticus</name>
    <dbReference type="NCBI Taxonomy" id="2018667"/>
    <lineage>
        <taxon>Bacteria</taxon>
        <taxon>Bacillati</taxon>
        <taxon>Bacillota</taxon>
        <taxon>Clostridia</taxon>
        <taxon>Peptostreptococcales</taxon>
        <taxon>Thermotaleaceae</taxon>
        <taxon>Marinisporobacter</taxon>
    </lineage>
</organism>
<proteinExistence type="inferred from homology"/>
<evidence type="ECO:0000259" key="11">
    <source>
        <dbReference type="PROSITE" id="PS51918"/>
    </source>
</evidence>
<dbReference type="Pfam" id="PF04055">
    <property type="entry name" value="Radical_SAM"/>
    <property type="match status" value="1"/>
</dbReference>
<dbReference type="PANTHER" id="PTHR30352">
    <property type="entry name" value="PYRUVATE FORMATE-LYASE-ACTIVATING ENZYME"/>
    <property type="match status" value="1"/>
</dbReference>
<dbReference type="SFLD" id="SFLDG01066">
    <property type="entry name" value="organic_radical-activating_enz"/>
    <property type="match status" value="1"/>
</dbReference>
<dbReference type="Proteomes" id="UP000294919">
    <property type="component" value="Unassembled WGS sequence"/>
</dbReference>
<dbReference type="GO" id="GO:0043365">
    <property type="term" value="F:[formate-C-acetyltransferase]-activating enzyme activity"/>
    <property type="evidence" value="ECO:0007669"/>
    <property type="project" value="UniProtKB-UniRule"/>
</dbReference>
<gene>
    <name evidence="12" type="ORF">EV214_1275</name>
</gene>
<comment type="caution">
    <text evidence="12">The sequence shown here is derived from an EMBL/GenBank/DDBJ whole genome shotgun (WGS) entry which is preliminary data.</text>
</comment>
<evidence type="ECO:0000256" key="7">
    <source>
        <dbReference type="ARBA" id="ARBA00023002"/>
    </source>
</evidence>
<evidence type="ECO:0000256" key="6">
    <source>
        <dbReference type="ARBA" id="ARBA00022723"/>
    </source>
</evidence>
<dbReference type="InterPro" id="IPR013785">
    <property type="entry name" value="Aldolase_TIM"/>
</dbReference>
<comment type="subcellular location">
    <subcellularLocation>
        <location evidence="10">Cytoplasm</location>
    </subcellularLocation>
</comment>
<accession>A0A4R2KD04</accession>
<evidence type="ECO:0000256" key="8">
    <source>
        <dbReference type="ARBA" id="ARBA00023004"/>
    </source>
</evidence>
<keyword evidence="8 10" id="KW-0408">Iron</keyword>
<dbReference type="RefSeq" id="WP_132247137.1">
    <property type="nucleotide sequence ID" value="NZ_SLWV01000027.1"/>
</dbReference>
<keyword evidence="9 10" id="KW-0411">Iron-sulfur</keyword>
<dbReference type="PANTHER" id="PTHR30352:SF5">
    <property type="entry name" value="PYRUVATE FORMATE-LYASE 1-ACTIVATING ENZYME"/>
    <property type="match status" value="1"/>
</dbReference>
<evidence type="ECO:0000256" key="3">
    <source>
        <dbReference type="ARBA" id="ARBA00021356"/>
    </source>
</evidence>
<dbReference type="PROSITE" id="PS51918">
    <property type="entry name" value="RADICAL_SAM"/>
    <property type="match status" value="1"/>
</dbReference>
<dbReference type="OrthoDB" id="9782387at2"/>
<evidence type="ECO:0000256" key="9">
    <source>
        <dbReference type="ARBA" id="ARBA00023014"/>
    </source>
</evidence>
<dbReference type="GO" id="GO:0051539">
    <property type="term" value="F:4 iron, 4 sulfur cluster binding"/>
    <property type="evidence" value="ECO:0007669"/>
    <property type="project" value="UniProtKB-UniRule"/>
</dbReference>
<dbReference type="NCBIfam" id="TIGR02493">
    <property type="entry name" value="PFLA"/>
    <property type="match status" value="1"/>
</dbReference>
<dbReference type="SUPFAM" id="SSF102114">
    <property type="entry name" value="Radical SAM enzymes"/>
    <property type="match status" value="1"/>
</dbReference>
<evidence type="ECO:0000256" key="10">
    <source>
        <dbReference type="RuleBase" id="RU362053"/>
    </source>
</evidence>
<keyword evidence="6 10" id="KW-0479">Metal-binding</keyword>
<dbReference type="InterPro" id="IPR058240">
    <property type="entry name" value="rSAM_sf"/>
</dbReference>
<comment type="catalytic activity">
    <reaction evidence="10">
        <text>glycyl-[formate C-acetyltransferase] + reduced [flavodoxin] + S-adenosyl-L-methionine = glycin-2-yl radical-[formate C-acetyltransferase] + semiquinone [flavodoxin] + 5'-deoxyadenosine + L-methionine + H(+)</text>
        <dbReference type="Rhea" id="RHEA:19225"/>
        <dbReference type="Rhea" id="RHEA-COMP:10622"/>
        <dbReference type="Rhea" id="RHEA-COMP:12190"/>
        <dbReference type="Rhea" id="RHEA-COMP:12191"/>
        <dbReference type="Rhea" id="RHEA-COMP:14480"/>
        <dbReference type="ChEBI" id="CHEBI:15378"/>
        <dbReference type="ChEBI" id="CHEBI:17319"/>
        <dbReference type="ChEBI" id="CHEBI:29947"/>
        <dbReference type="ChEBI" id="CHEBI:32722"/>
        <dbReference type="ChEBI" id="CHEBI:57618"/>
        <dbReference type="ChEBI" id="CHEBI:57844"/>
        <dbReference type="ChEBI" id="CHEBI:59789"/>
        <dbReference type="ChEBI" id="CHEBI:140311"/>
        <dbReference type="EC" id="1.97.1.4"/>
    </reaction>
</comment>
<dbReference type="InterPro" id="IPR001989">
    <property type="entry name" value="Radical_activat_CS"/>
</dbReference>
<evidence type="ECO:0000256" key="4">
    <source>
        <dbReference type="ARBA" id="ARBA00022485"/>
    </source>
</evidence>
<evidence type="ECO:0000256" key="5">
    <source>
        <dbReference type="ARBA" id="ARBA00022691"/>
    </source>
</evidence>
<keyword evidence="10" id="KW-0963">Cytoplasm</keyword>
<dbReference type="GO" id="GO:0016829">
    <property type="term" value="F:lyase activity"/>
    <property type="evidence" value="ECO:0007669"/>
    <property type="project" value="UniProtKB-KW"/>
</dbReference>
<keyword evidence="4 10" id="KW-0004">4Fe-4S</keyword>
<keyword evidence="13" id="KW-1185">Reference proteome</keyword>
<reference evidence="12 13" key="1">
    <citation type="submission" date="2019-03" db="EMBL/GenBank/DDBJ databases">
        <title>Genomic Encyclopedia of Type Strains, Phase IV (KMG-IV): sequencing the most valuable type-strain genomes for metagenomic binning, comparative biology and taxonomic classification.</title>
        <authorList>
            <person name="Goeker M."/>
        </authorList>
    </citation>
    <scope>NUCLEOTIDE SEQUENCE [LARGE SCALE GENOMIC DNA]</scope>
    <source>
        <strain evidence="12 13">DSM 102940</strain>
    </source>
</reference>
<dbReference type="PROSITE" id="PS01087">
    <property type="entry name" value="RADICAL_ACTIVATING"/>
    <property type="match status" value="1"/>
</dbReference>
<dbReference type="AlphaFoldDB" id="A0A4R2KD04"/>
<dbReference type="CDD" id="cd01335">
    <property type="entry name" value="Radical_SAM"/>
    <property type="match status" value="1"/>
</dbReference>
<evidence type="ECO:0000256" key="2">
    <source>
        <dbReference type="ARBA" id="ARBA00009777"/>
    </source>
</evidence>
<evidence type="ECO:0000313" key="13">
    <source>
        <dbReference type="Proteomes" id="UP000294919"/>
    </source>
</evidence>
<dbReference type="Gene3D" id="3.20.20.70">
    <property type="entry name" value="Aldolase class I"/>
    <property type="match status" value="1"/>
</dbReference>
<dbReference type="SFLD" id="SFLDS00029">
    <property type="entry name" value="Radical_SAM"/>
    <property type="match status" value="1"/>
</dbReference>
<name>A0A4R2KD04_9FIRM</name>
<dbReference type="EMBL" id="SLWV01000027">
    <property type="protein sequence ID" value="TCO70172.1"/>
    <property type="molecule type" value="Genomic_DNA"/>
</dbReference>
<evidence type="ECO:0000256" key="1">
    <source>
        <dbReference type="ARBA" id="ARBA00003141"/>
    </source>
</evidence>
<dbReference type="InterPro" id="IPR012838">
    <property type="entry name" value="PFL1_activating"/>
</dbReference>
<protein>
    <recommendedName>
        <fullName evidence="3 10">Pyruvate formate-lyase-activating enzyme</fullName>
        <ecNumber evidence="10">1.97.1.4</ecNumber>
    </recommendedName>
</protein>
<comment type="similarity">
    <text evidence="2 10">Belongs to the organic radical-activating enzymes family.</text>
</comment>
<dbReference type="InterPro" id="IPR007197">
    <property type="entry name" value="rSAM"/>
</dbReference>
<keyword evidence="5 10" id="KW-0949">S-adenosyl-L-methionine</keyword>